<keyword evidence="4" id="KW-1185">Reference proteome</keyword>
<dbReference type="Pfam" id="PF12146">
    <property type="entry name" value="Hydrolase_4"/>
    <property type="match status" value="1"/>
</dbReference>
<evidence type="ECO:0000259" key="1">
    <source>
        <dbReference type="Pfam" id="PF12146"/>
    </source>
</evidence>
<dbReference type="InterPro" id="IPR029058">
    <property type="entry name" value="AB_hydrolase_fold"/>
</dbReference>
<keyword evidence="3" id="KW-0378">Hydrolase</keyword>
<proteinExistence type="predicted"/>
<dbReference type="NCBIfam" id="TIGR03101">
    <property type="entry name" value="hydr2_PEP"/>
    <property type="match status" value="1"/>
</dbReference>
<dbReference type="SUPFAM" id="SSF53474">
    <property type="entry name" value="alpha/beta-Hydrolases"/>
    <property type="match status" value="1"/>
</dbReference>
<dbReference type="EMBL" id="FOUF01000015">
    <property type="protein sequence ID" value="SFM39918.1"/>
    <property type="molecule type" value="Genomic_DNA"/>
</dbReference>
<dbReference type="EMBL" id="CAJNAP010000034">
    <property type="protein sequence ID" value="CAE6511883.1"/>
    <property type="molecule type" value="Genomic_DNA"/>
</dbReference>
<sequence>MRTENPPAEPFFLRTEHGKRFCLYYPPASNKTLQGMLIYIHPFAEEMNKSRRMVALQARAFASKGIGIFQIDLFGCGDSQGNFKDASWHIWKQDISAAKHWIESHIDAPIYLWGLRLGALLALDFAKESDYVFNKIILWQPIINGHTFLTQFLRLKLASQMITRESDTTTNIRTMRNMLSSGASLEIAGYELSSQLACKIDNLRLSELMIAQSHIHWFAITSGAGQTLSPAEMSVVNLWKQSGINLDIHLISCQPFWATQEITECHELISTTSKLVAD</sequence>
<accession>A0A1I4QIK1</accession>
<gene>
    <name evidence="2" type="ORF">NMYAN_40025</name>
    <name evidence="3" type="ORF">SAMN05421880_11540</name>
</gene>
<dbReference type="STRING" id="52442.SAMN05421880_11540"/>
<dbReference type="RefSeq" id="WP_090669055.1">
    <property type="nucleotide sequence ID" value="NZ_CAJNAP010000034.1"/>
</dbReference>
<protein>
    <submittedName>
        <fullName evidence="3">Exosortase A system-associated hydrolase 2</fullName>
    </submittedName>
</protein>
<dbReference type="Proteomes" id="UP000601736">
    <property type="component" value="Unassembled WGS sequence"/>
</dbReference>
<dbReference type="InterPro" id="IPR017532">
    <property type="entry name" value="Hydrolase-2_PEP"/>
</dbReference>
<reference evidence="2" key="2">
    <citation type="submission" date="2021-02" db="EMBL/GenBank/DDBJ databases">
        <authorList>
            <person name="Han P."/>
        </authorList>
    </citation>
    <scope>NUCLEOTIDE SEQUENCE</scope>
    <source>
        <strain evidence="2">Nitrosomonas nitrosa 18-3D</strain>
    </source>
</reference>
<dbReference type="InterPro" id="IPR022742">
    <property type="entry name" value="Hydrolase_4"/>
</dbReference>
<dbReference type="GO" id="GO:0016787">
    <property type="term" value="F:hydrolase activity"/>
    <property type="evidence" value="ECO:0007669"/>
    <property type="project" value="UniProtKB-KW"/>
</dbReference>
<dbReference type="Proteomes" id="UP000199561">
    <property type="component" value="Unassembled WGS sequence"/>
</dbReference>
<evidence type="ECO:0000313" key="4">
    <source>
        <dbReference type="Proteomes" id="UP000199561"/>
    </source>
</evidence>
<organism evidence="3 4">
    <name type="scientific">Nitrosomonas nitrosa</name>
    <dbReference type="NCBI Taxonomy" id="52442"/>
    <lineage>
        <taxon>Bacteria</taxon>
        <taxon>Pseudomonadati</taxon>
        <taxon>Pseudomonadota</taxon>
        <taxon>Betaproteobacteria</taxon>
        <taxon>Nitrosomonadales</taxon>
        <taxon>Nitrosomonadaceae</taxon>
        <taxon>Nitrosomonas</taxon>
    </lineage>
</organism>
<reference evidence="3 4" key="1">
    <citation type="submission" date="2016-10" db="EMBL/GenBank/DDBJ databases">
        <authorList>
            <person name="de Groot N.N."/>
        </authorList>
    </citation>
    <scope>NUCLEOTIDE SEQUENCE [LARGE SCALE GENOMIC DNA]</scope>
    <source>
        <strain evidence="3 4">Nm146</strain>
    </source>
</reference>
<evidence type="ECO:0000313" key="2">
    <source>
        <dbReference type="EMBL" id="CAE6511883.1"/>
    </source>
</evidence>
<feature type="domain" description="Serine aminopeptidase S33" evidence="1">
    <location>
        <begin position="36"/>
        <end position="158"/>
    </location>
</feature>
<name>A0A1I4QIK1_9PROT</name>
<evidence type="ECO:0000313" key="3">
    <source>
        <dbReference type="EMBL" id="SFM39918.1"/>
    </source>
</evidence>
<dbReference type="AlphaFoldDB" id="A0A1I4QIK1"/>
<dbReference type="Gene3D" id="3.40.50.1820">
    <property type="entry name" value="alpha/beta hydrolase"/>
    <property type="match status" value="1"/>
</dbReference>